<organism evidence="1 2">
    <name type="scientific">Ameca splendens</name>
    <dbReference type="NCBI Taxonomy" id="208324"/>
    <lineage>
        <taxon>Eukaryota</taxon>
        <taxon>Metazoa</taxon>
        <taxon>Chordata</taxon>
        <taxon>Craniata</taxon>
        <taxon>Vertebrata</taxon>
        <taxon>Euteleostomi</taxon>
        <taxon>Actinopterygii</taxon>
        <taxon>Neopterygii</taxon>
        <taxon>Teleostei</taxon>
        <taxon>Neoteleostei</taxon>
        <taxon>Acanthomorphata</taxon>
        <taxon>Ovalentaria</taxon>
        <taxon>Atherinomorphae</taxon>
        <taxon>Cyprinodontiformes</taxon>
        <taxon>Goodeidae</taxon>
        <taxon>Ameca</taxon>
    </lineage>
</organism>
<sequence>MCSRSPGRSCEGAEPHQYKGPSELITDWSVLFDDLDLISLFKGSVIRLSLKLKVLDKSKRSCLINSLSKCLDDELLLPVRVDYWEVHQHISSVSRLMDQ</sequence>
<gene>
    <name evidence="1" type="ORF">AMECASPLE_016130</name>
</gene>
<comment type="caution">
    <text evidence="1">The sequence shown here is derived from an EMBL/GenBank/DDBJ whole genome shotgun (WGS) entry which is preliminary data.</text>
</comment>
<reference evidence="1 2" key="1">
    <citation type="submission" date="2021-06" db="EMBL/GenBank/DDBJ databases">
        <authorList>
            <person name="Palmer J.M."/>
        </authorList>
    </citation>
    <scope>NUCLEOTIDE SEQUENCE [LARGE SCALE GENOMIC DNA]</scope>
    <source>
        <strain evidence="1 2">AS_MEX2019</strain>
        <tissue evidence="1">Muscle</tissue>
    </source>
</reference>
<accession>A0ABV0ZNP4</accession>
<dbReference type="EMBL" id="JAHRIP010066995">
    <property type="protein sequence ID" value="MEQ2307220.1"/>
    <property type="molecule type" value="Genomic_DNA"/>
</dbReference>
<proteinExistence type="predicted"/>
<name>A0ABV0ZNP4_9TELE</name>
<protein>
    <submittedName>
        <fullName evidence="1">Uncharacterized protein</fullName>
    </submittedName>
</protein>
<keyword evidence="2" id="KW-1185">Reference proteome</keyword>
<dbReference type="Proteomes" id="UP001469553">
    <property type="component" value="Unassembled WGS sequence"/>
</dbReference>
<evidence type="ECO:0000313" key="2">
    <source>
        <dbReference type="Proteomes" id="UP001469553"/>
    </source>
</evidence>
<evidence type="ECO:0000313" key="1">
    <source>
        <dbReference type="EMBL" id="MEQ2307220.1"/>
    </source>
</evidence>